<dbReference type="RefSeq" id="WP_078810614.1">
    <property type="nucleotide sequence ID" value="NZ_FUWM01000019.1"/>
</dbReference>
<gene>
    <name evidence="3" type="ORF">SAMN02745118_02165</name>
</gene>
<accession>A0A1T4PID7</accession>
<dbReference type="EMBL" id="FUWM01000019">
    <property type="protein sequence ID" value="SJZ90966.1"/>
    <property type="molecule type" value="Genomic_DNA"/>
</dbReference>
<evidence type="ECO:0000313" key="4">
    <source>
        <dbReference type="Proteomes" id="UP000190625"/>
    </source>
</evidence>
<dbReference type="PROSITE" id="PS52050">
    <property type="entry name" value="WYL"/>
    <property type="match status" value="1"/>
</dbReference>
<dbReference type="PANTHER" id="PTHR34580">
    <property type="match status" value="1"/>
</dbReference>
<sequence>MSVPTKAWKLIKMISLLEGKYAKYDRQRLMEILDISKSTFYRYKDTLEEAEVPIIYDKRANGYKIREDYYMRPPELSISEALALVVSGNSILNNSELPYSKEINMAIAKVMAVLPNRTKNFLASLGERIHFSLDSLVDYSQYGEVFNTLSDAIKEEVNVWIKYDPASREGISKREVSPYILDFKNGALYLYAHCHLRNQIRMFRVDRILEIKLTNKNFIYPDDFSIEDYLGNAWGVERGKEEIEIKIKFSGQAVRNVREHTYHPTQELEELDDGSILMSVVTCSINEVKQWVLGFGAEAEVIAPKSLREEIAGEVQEMWGRYN</sequence>
<feature type="domain" description="WYL" evidence="1">
    <location>
        <begin position="144"/>
        <end position="212"/>
    </location>
</feature>
<dbReference type="GO" id="GO:0003677">
    <property type="term" value="F:DNA binding"/>
    <property type="evidence" value="ECO:0007669"/>
    <property type="project" value="UniProtKB-KW"/>
</dbReference>
<dbReference type="Pfam" id="PF25583">
    <property type="entry name" value="WCX"/>
    <property type="match status" value="1"/>
</dbReference>
<name>A0A1T4PID7_9FIRM</name>
<evidence type="ECO:0000259" key="2">
    <source>
        <dbReference type="Pfam" id="PF25583"/>
    </source>
</evidence>
<evidence type="ECO:0000313" key="3">
    <source>
        <dbReference type="EMBL" id="SJZ90966.1"/>
    </source>
</evidence>
<feature type="domain" description="WCX" evidence="2">
    <location>
        <begin position="242"/>
        <end position="318"/>
    </location>
</feature>
<proteinExistence type="predicted"/>
<reference evidence="4" key="1">
    <citation type="submission" date="2017-02" db="EMBL/GenBank/DDBJ databases">
        <authorList>
            <person name="Varghese N."/>
            <person name="Submissions S."/>
        </authorList>
    </citation>
    <scope>NUCLEOTIDE SEQUENCE [LARGE SCALE GENOMIC DNA]</scope>
    <source>
        <strain evidence="4">ATCC BAA-73</strain>
    </source>
</reference>
<keyword evidence="3" id="KW-0238">DNA-binding</keyword>
<dbReference type="AlphaFoldDB" id="A0A1T4PID7"/>
<dbReference type="PANTHER" id="PTHR34580:SF1">
    <property type="entry name" value="PROTEIN PAFC"/>
    <property type="match status" value="1"/>
</dbReference>
<dbReference type="InterPro" id="IPR057727">
    <property type="entry name" value="WCX_dom"/>
</dbReference>
<dbReference type="STRING" id="142842.SAMN02745118_02165"/>
<protein>
    <submittedName>
        <fullName evidence="3">Predicted DNA-binding transcriptional regulator YafY, contains an HTH and WYL domains</fullName>
    </submittedName>
</protein>
<dbReference type="InterPro" id="IPR051534">
    <property type="entry name" value="CBASS_pafABC_assoc_protein"/>
</dbReference>
<keyword evidence="4" id="KW-1185">Reference proteome</keyword>
<evidence type="ECO:0000259" key="1">
    <source>
        <dbReference type="Pfam" id="PF13280"/>
    </source>
</evidence>
<dbReference type="OrthoDB" id="9767131at2"/>
<organism evidence="3 4">
    <name type="scientific">Selenihalanaerobacter shriftii</name>
    <dbReference type="NCBI Taxonomy" id="142842"/>
    <lineage>
        <taxon>Bacteria</taxon>
        <taxon>Bacillati</taxon>
        <taxon>Bacillota</taxon>
        <taxon>Clostridia</taxon>
        <taxon>Halanaerobiales</taxon>
        <taxon>Halobacteroidaceae</taxon>
        <taxon>Selenihalanaerobacter</taxon>
    </lineage>
</organism>
<dbReference type="InterPro" id="IPR026881">
    <property type="entry name" value="WYL_dom"/>
</dbReference>
<dbReference type="Pfam" id="PF13280">
    <property type="entry name" value="WYL"/>
    <property type="match status" value="1"/>
</dbReference>
<dbReference type="Proteomes" id="UP000190625">
    <property type="component" value="Unassembled WGS sequence"/>
</dbReference>